<gene>
    <name evidence="2" type="ORF">PCOR1329_LOCUS53435</name>
</gene>
<dbReference type="EMBL" id="CAUYUJ010016514">
    <property type="protein sequence ID" value="CAK0866179.1"/>
    <property type="molecule type" value="Genomic_DNA"/>
</dbReference>
<proteinExistence type="predicted"/>
<feature type="compositionally biased region" description="Gly residues" evidence="1">
    <location>
        <begin position="49"/>
        <end position="59"/>
    </location>
</feature>
<organism evidence="2 3">
    <name type="scientific">Prorocentrum cordatum</name>
    <dbReference type="NCBI Taxonomy" id="2364126"/>
    <lineage>
        <taxon>Eukaryota</taxon>
        <taxon>Sar</taxon>
        <taxon>Alveolata</taxon>
        <taxon>Dinophyceae</taxon>
        <taxon>Prorocentrales</taxon>
        <taxon>Prorocentraceae</taxon>
        <taxon>Prorocentrum</taxon>
    </lineage>
</organism>
<feature type="non-terminal residue" evidence="2">
    <location>
        <position position="1"/>
    </location>
</feature>
<accession>A0ABN9V0D9</accession>
<dbReference type="Proteomes" id="UP001189429">
    <property type="component" value="Unassembled WGS sequence"/>
</dbReference>
<name>A0ABN9V0D9_9DINO</name>
<reference evidence="2" key="1">
    <citation type="submission" date="2023-10" db="EMBL/GenBank/DDBJ databases">
        <authorList>
            <person name="Chen Y."/>
            <person name="Shah S."/>
            <person name="Dougan E. K."/>
            <person name="Thang M."/>
            <person name="Chan C."/>
        </authorList>
    </citation>
    <scope>NUCLEOTIDE SEQUENCE [LARGE SCALE GENOMIC DNA]</scope>
</reference>
<evidence type="ECO:0000313" key="3">
    <source>
        <dbReference type="Proteomes" id="UP001189429"/>
    </source>
</evidence>
<evidence type="ECO:0000313" key="2">
    <source>
        <dbReference type="EMBL" id="CAK0866179.1"/>
    </source>
</evidence>
<evidence type="ECO:0000256" key="1">
    <source>
        <dbReference type="SAM" id="MobiDB-lite"/>
    </source>
</evidence>
<keyword evidence="3" id="KW-1185">Reference proteome</keyword>
<feature type="compositionally biased region" description="Polar residues" evidence="1">
    <location>
        <begin position="36"/>
        <end position="46"/>
    </location>
</feature>
<feature type="region of interest" description="Disordered" evidence="1">
    <location>
        <begin position="29"/>
        <end position="81"/>
    </location>
</feature>
<feature type="region of interest" description="Disordered" evidence="1">
    <location>
        <begin position="108"/>
        <end position="129"/>
    </location>
</feature>
<protein>
    <submittedName>
        <fullName evidence="2">Uncharacterized protein</fullName>
    </submittedName>
</protein>
<sequence length="166" mass="17815">DPKADEEAMALLFGGKKLDAQALLAQKEAEAASPIARSQSINNPYKLQTGGGGSSGGGVADALSRAQQYRSGRKTKLLQNSDDQFNSADVEGLVATSGREQSIMDKETGRLQAEASNAEDKVRQNAANRADLDEAKKEFPDLLAMTEVERADVVDRLTRKAFALME</sequence>
<comment type="caution">
    <text evidence="2">The sequence shown here is derived from an EMBL/GenBank/DDBJ whole genome shotgun (WGS) entry which is preliminary data.</text>
</comment>
<feature type="non-terminal residue" evidence="2">
    <location>
        <position position="166"/>
    </location>
</feature>